<comment type="caution">
    <text evidence="2">The sequence shown here is derived from an EMBL/GenBank/DDBJ whole genome shotgun (WGS) entry which is preliminary data.</text>
</comment>
<dbReference type="Gene3D" id="3.40.30.10">
    <property type="entry name" value="Glutaredoxin"/>
    <property type="match status" value="1"/>
</dbReference>
<name>A0ABS5ZQW4_9PROT</name>
<dbReference type="InterPro" id="IPR036249">
    <property type="entry name" value="Thioredoxin-like_sf"/>
</dbReference>
<accession>A0ABS5ZQW4</accession>
<gene>
    <name evidence="2" type="ORF">HJG40_07080</name>
</gene>
<protein>
    <submittedName>
        <fullName evidence="2">Uncharacterized protein</fullName>
    </submittedName>
</protein>
<keyword evidence="3" id="KW-1185">Reference proteome</keyword>
<feature type="region of interest" description="Disordered" evidence="1">
    <location>
        <begin position="1"/>
        <end position="42"/>
    </location>
</feature>
<evidence type="ECO:0000313" key="3">
    <source>
        <dbReference type="Proteomes" id="UP001197028"/>
    </source>
</evidence>
<dbReference type="InterPro" id="IPR009094">
    <property type="entry name" value="DiS-bond_isomerase_DsbC/G_N_sf"/>
</dbReference>
<proteinExistence type="predicted"/>
<reference evidence="2 3" key="1">
    <citation type="journal article" date="2021" name="ISME J.">
        <title>Genomic evolution of the class Acidithiobacillia: deep-branching Proteobacteria living in extreme acidic conditions.</title>
        <authorList>
            <person name="Moya-Beltran A."/>
            <person name="Beard S."/>
            <person name="Rojas-Villalobos C."/>
            <person name="Issotta F."/>
            <person name="Gallardo Y."/>
            <person name="Ulloa R."/>
            <person name="Giaveno A."/>
            <person name="Degli Esposti M."/>
            <person name="Johnson D.B."/>
            <person name="Quatrini R."/>
        </authorList>
    </citation>
    <scope>NUCLEOTIDE SEQUENCE [LARGE SCALE GENOMIC DNA]</scope>
    <source>
        <strain evidence="2 3">ATCC 19703</strain>
    </source>
</reference>
<dbReference type="EMBL" id="JABELD010000051">
    <property type="protein sequence ID" value="MBU2738558.1"/>
    <property type="molecule type" value="Genomic_DNA"/>
</dbReference>
<dbReference type="SUPFAM" id="SSF52833">
    <property type="entry name" value="Thioredoxin-like"/>
    <property type="match status" value="1"/>
</dbReference>
<sequence length="402" mass="41602">MFGKKKVPEKAPAQPQTENTSEDNESQKAPARAPISGIAGGNSKVKASKKKVIWGSLAVLVVAIMIANKVMVPKHPDDGVVNGQTSQGSALPHLHTDAKPQAEKTKQNALPAAPANGALMAMKPLAKAATPETAPETDPVQAIQNILSAASNGSATVVQVWQGPGNLKGVVYKDANQEEGVAWVNVAHKLVLIGTLVGADGKNYNTSADFALAAQKPSMQVSPALGSKATSDTSSKAKPVNTLMKLKNGGQGILVGSTGPVITAYIDPNSEISHRLYKALESAVDTGKVRARYVLVALKNQGSIKKAEAILSAPSPEKVLSQDERLGKKRANSSWSGGIRGIQGSIYMAQEVNSNTALLADAGYIGDPVVIWCDKAGKAQVSTNDGAVGDIAAILSAAGNCR</sequence>
<dbReference type="Proteomes" id="UP001197028">
    <property type="component" value="Unassembled WGS sequence"/>
</dbReference>
<evidence type="ECO:0000313" key="2">
    <source>
        <dbReference type="EMBL" id="MBU2738558.1"/>
    </source>
</evidence>
<dbReference type="Gene3D" id="3.10.450.70">
    <property type="entry name" value="Disulphide bond isomerase, DsbC/G, N-terminal"/>
    <property type="match status" value="1"/>
</dbReference>
<evidence type="ECO:0000256" key="1">
    <source>
        <dbReference type="SAM" id="MobiDB-lite"/>
    </source>
</evidence>
<organism evidence="2 3">
    <name type="scientific">Acidithiobacillus concretivorus</name>
    <dbReference type="NCBI Taxonomy" id="3063952"/>
    <lineage>
        <taxon>Bacteria</taxon>
        <taxon>Pseudomonadati</taxon>
        <taxon>Pseudomonadota</taxon>
        <taxon>Acidithiobacillia</taxon>
        <taxon>Acidithiobacillales</taxon>
        <taxon>Acidithiobacillaceae</taxon>
        <taxon>Acidithiobacillus</taxon>
    </lineage>
</organism>
<dbReference type="RefSeq" id="WP_215863529.1">
    <property type="nucleotide sequence ID" value="NZ_JABELD010000051.1"/>
</dbReference>